<sequence length="51" mass="6025">MGLRGYYNSIIYNIKKHIIMIKLNNQNPPPPHHHRTEATHTHTLSNRFAFT</sequence>
<dbReference type="AlphaFoldDB" id="G2Y3K7"/>
<dbReference type="HOGENOM" id="CLU_3106067_0_0_1"/>
<evidence type="ECO:0000313" key="3">
    <source>
        <dbReference type="Proteomes" id="UP000008177"/>
    </source>
</evidence>
<organism evidence="2 3">
    <name type="scientific">Botryotinia fuckeliana (strain T4)</name>
    <name type="common">Noble rot fungus</name>
    <name type="synonym">Botrytis cinerea</name>
    <dbReference type="NCBI Taxonomy" id="999810"/>
    <lineage>
        <taxon>Eukaryota</taxon>
        <taxon>Fungi</taxon>
        <taxon>Dikarya</taxon>
        <taxon>Ascomycota</taxon>
        <taxon>Pezizomycotina</taxon>
        <taxon>Leotiomycetes</taxon>
        <taxon>Helotiales</taxon>
        <taxon>Sclerotiniaceae</taxon>
        <taxon>Botrytis</taxon>
    </lineage>
</organism>
<gene>
    <name evidence="2" type="ORF">BofuT4_uP004060.1</name>
</gene>
<name>G2Y3K7_BOTF4</name>
<evidence type="ECO:0000256" key="1">
    <source>
        <dbReference type="SAM" id="MobiDB-lite"/>
    </source>
</evidence>
<feature type="region of interest" description="Disordered" evidence="1">
    <location>
        <begin position="25"/>
        <end position="51"/>
    </location>
</feature>
<protein>
    <submittedName>
        <fullName evidence="2">Uncharacterized protein</fullName>
    </submittedName>
</protein>
<reference evidence="3" key="1">
    <citation type="journal article" date="2011" name="PLoS Genet.">
        <title>Genomic analysis of the necrotrophic fungal pathogens Sclerotinia sclerotiorum and Botrytis cinerea.</title>
        <authorList>
            <person name="Amselem J."/>
            <person name="Cuomo C.A."/>
            <person name="van Kan J.A."/>
            <person name="Viaud M."/>
            <person name="Benito E.P."/>
            <person name="Couloux A."/>
            <person name="Coutinho P.M."/>
            <person name="de Vries R.P."/>
            <person name="Dyer P.S."/>
            <person name="Fillinger S."/>
            <person name="Fournier E."/>
            <person name="Gout L."/>
            <person name="Hahn M."/>
            <person name="Kohn L."/>
            <person name="Lapalu N."/>
            <person name="Plummer K.M."/>
            <person name="Pradier J.M."/>
            <person name="Quevillon E."/>
            <person name="Sharon A."/>
            <person name="Simon A."/>
            <person name="ten Have A."/>
            <person name="Tudzynski B."/>
            <person name="Tudzynski P."/>
            <person name="Wincker P."/>
            <person name="Andrew M."/>
            <person name="Anthouard V."/>
            <person name="Beever R.E."/>
            <person name="Beffa R."/>
            <person name="Benoit I."/>
            <person name="Bouzid O."/>
            <person name="Brault B."/>
            <person name="Chen Z."/>
            <person name="Choquer M."/>
            <person name="Collemare J."/>
            <person name="Cotton P."/>
            <person name="Danchin E.G."/>
            <person name="Da Silva C."/>
            <person name="Gautier A."/>
            <person name="Giraud C."/>
            <person name="Giraud T."/>
            <person name="Gonzalez C."/>
            <person name="Grossetete S."/>
            <person name="Guldener U."/>
            <person name="Henrissat B."/>
            <person name="Howlett B.J."/>
            <person name="Kodira C."/>
            <person name="Kretschmer M."/>
            <person name="Lappartient A."/>
            <person name="Leroch M."/>
            <person name="Levis C."/>
            <person name="Mauceli E."/>
            <person name="Neuveglise C."/>
            <person name="Oeser B."/>
            <person name="Pearson M."/>
            <person name="Poulain J."/>
            <person name="Poussereau N."/>
            <person name="Quesneville H."/>
            <person name="Rascle C."/>
            <person name="Schumacher J."/>
            <person name="Segurens B."/>
            <person name="Sexton A."/>
            <person name="Silva E."/>
            <person name="Sirven C."/>
            <person name="Soanes D.M."/>
            <person name="Talbot N.J."/>
            <person name="Templeton M."/>
            <person name="Yandava C."/>
            <person name="Yarden O."/>
            <person name="Zeng Q."/>
            <person name="Rollins J.A."/>
            <person name="Lebrun M.H."/>
            <person name="Dickman M."/>
        </authorList>
    </citation>
    <scope>NUCLEOTIDE SEQUENCE [LARGE SCALE GENOMIC DNA]</scope>
    <source>
        <strain evidence="3">T4</strain>
    </source>
</reference>
<accession>G2Y3K7</accession>
<dbReference type="EMBL" id="FQ790286">
    <property type="protein sequence ID" value="CCD47247.1"/>
    <property type="molecule type" value="Genomic_DNA"/>
</dbReference>
<dbReference type="InParanoid" id="G2Y3K7"/>
<evidence type="ECO:0000313" key="2">
    <source>
        <dbReference type="EMBL" id="CCD47247.1"/>
    </source>
</evidence>
<proteinExistence type="predicted"/>
<dbReference type="Proteomes" id="UP000008177">
    <property type="component" value="Unplaced contigs"/>
</dbReference>